<gene>
    <name evidence="3" type="ORF">HYFRA_00013985</name>
</gene>
<dbReference type="OrthoDB" id="10401819at2759"/>
<feature type="region of interest" description="Disordered" evidence="1">
    <location>
        <begin position="271"/>
        <end position="308"/>
    </location>
</feature>
<feature type="compositionally biased region" description="Polar residues" evidence="1">
    <location>
        <begin position="345"/>
        <end position="356"/>
    </location>
</feature>
<sequence>MKPISIVAPLLFAATAVQAVTMDFYAPTPRVTPAFETYLKTFYEILEDPDSTSTYTDLYAKDGQAVMGLPSQIASGSVDILQQKQMLLRPGGQKDWWYIVNGGFVQEETPEETTLAVFIVLQTTDRTNPEPVCTEAYGVAYWTFGSFPVVGGGGLKKYNLTESAFESPSNAPSKPAPACKWRKKIVQNRNLIERKLKKSDGALMEMPGSKSPYKVSSLPLQVPMQLPWWTRLTPKRTCTCKRSSLWGCDAMCLATPAGISRKRNAIIQERAATTTTTRTHRQPPSRPTTPPTTTLADHYSTTPAPRPSRIELLPTALTSRATLTRTHHHITAQQHARGAGGLGSIHTTPVAQLSGS</sequence>
<comment type="caution">
    <text evidence="3">The sequence shown here is derived from an EMBL/GenBank/DDBJ whole genome shotgun (WGS) entry which is preliminary data.</text>
</comment>
<keyword evidence="2" id="KW-0732">Signal</keyword>
<feature type="region of interest" description="Disordered" evidence="1">
    <location>
        <begin position="332"/>
        <end position="356"/>
    </location>
</feature>
<accession>A0A9N9LA00</accession>
<organism evidence="3 4">
    <name type="scientific">Hymenoscyphus fraxineus</name>
    <dbReference type="NCBI Taxonomy" id="746836"/>
    <lineage>
        <taxon>Eukaryota</taxon>
        <taxon>Fungi</taxon>
        <taxon>Dikarya</taxon>
        <taxon>Ascomycota</taxon>
        <taxon>Pezizomycotina</taxon>
        <taxon>Leotiomycetes</taxon>
        <taxon>Helotiales</taxon>
        <taxon>Helotiaceae</taxon>
        <taxon>Hymenoscyphus</taxon>
    </lineage>
</organism>
<dbReference type="AlphaFoldDB" id="A0A9N9LA00"/>
<proteinExistence type="predicted"/>
<feature type="signal peptide" evidence="2">
    <location>
        <begin position="1"/>
        <end position="19"/>
    </location>
</feature>
<dbReference type="EMBL" id="CAJVRL010000116">
    <property type="protein sequence ID" value="CAG8961809.1"/>
    <property type="molecule type" value="Genomic_DNA"/>
</dbReference>
<evidence type="ECO:0000313" key="3">
    <source>
        <dbReference type="EMBL" id="CAG8961809.1"/>
    </source>
</evidence>
<protein>
    <recommendedName>
        <fullName evidence="5">SnoaL-like domain-containing protein</fullName>
    </recommendedName>
</protein>
<name>A0A9N9LA00_9HELO</name>
<evidence type="ECO:0008006" key="5">
    <source>
        <dbReference type="Google" id="ProtNLM"/>
    </source>
</evidence>
<evidence type="ECO:0000313" key="4">
    <source>
        <dbReference type="Proteomes" id="UP000696280"/>
    </source>
</evidence>
<evidence type="ECO:0000256" key="1">
    <source>
        <dbReference type="SAM" id="MobiDB-lite"/>
    </source>
</evidence>
<feature type="chain" id="PRO_5040408778" description="SnoaL-like domain-containing protein" evidence="2">
    <location>
        <begin position="20"/>
        <end position="356"/>
    </location>
</feature>
<reference evidence="3" key="1">
    <citation type="submission" date="2021-07" db="EMBL/GenBank/DDBJ databases">
        <authorList>
            <person name="Durling M."/>
        </authorList>
    </citation>
    <scope>NUCLEOTIDE SEQUENCE</scope>
</reference>
<evidence type="ECO:0000256" key="2">
    <source>
        <dbReference type="SAM" id="SignalP"/>
    </source>
</evidence>
<keyword evidence="4" id="KW-1185">Reference proteome</keyword>
<dbReference type="Proteomes" id="UP000696280">
    <property type="component" value="Unassembled WGS sequence"/>
</dbReference>